<dbReference type="OrthoDB" id="7029574at2"/>
<dbReference type="Proteomes" id="UP000286997">
    <property type="component" value="Unassembled WGS sequence"/>
</dbReference>
<evidence type="ECO:0000256" key="1">
    <source>
        <dbReference type="SAM" id="MobiDB-lite"/>
    </source>
</evidence>
<sequence length="1292" mass="135436">MTPDEIRALMAEPEPSAATAPPPPADLQPVAPAEAGGGLSPEEVRAFASTPAPAAAPAQPSGAPAVDEYGRPLEGAFAPDIKTDPSGQVAASIVTGAAKSIYETKDFIFGKTAEEDKSPTRRALEGLDRELAQESIANSFVSGLSQFATGMLGAGKLVGLAKAVPAVGGAIGALEASRKGALALETAKAAAVGAVAFDPNGPRLSDLIVSKGPSWLQNPVNSYLAGDPNDSAAIGRMKNALESIGVDVALVGVFAASLKGYAWVQARKAGTATPEAADAALSELGTAVAHQEAKLAASKGDTAAVEALREAHPQAVADAEAALALERPAVPPADALASGAMSARSPRRSLAEREAAGEAVDYGPDAAAMPASAQRDATVSALPDEVLPGAGVREGGLPGTVPAQAEPSGLQLLGITDDQVSRLIAHGRADTEQLLSPGGWDGAIERGYRFGDGGRIPWQKLSVEPGHEPGRSPLDQVIRRVSDEFAGEIAAAKGGDADGVLSDAMADRMVAQRVAIYGDDPAELMGTLQLAGSNAREMVADVAAADLITLRASQDAQNLADRIKLGMLEEYGGDLSAAMTALRGHYQVAATARAHSATIVSNAARTLRRQRTEFGYSLEDVAAMGKLSDAGMLTLIESAGRDPRVADRLLRQGFWSKVVDDASYLYVNNLLWGLRTHFVNLSTNLYMVGARPLERMIGGAVQGDMARVAENARQYSYLFGAFHESWRDAVRTWQTGESILAPHAAEVSASSAGRSVNWVAEGFRPWDSIPSILSNAYTGFMKAAGTPTRALGSVDELVKQAVYRSKVMAAAHGEGIAAGLEGPALTEHVRRTLDAAFDDAGRAVDLKALEEANIATFQQDLLPKTLGSGVQGMVQNVPALRFVLPFVKTPTNVLRMGWKMTPGLNLAQTEFRRMIRGDMGQEAQAQAIGQAAMGSLFMATAAMLTHAGYVTGGGPEKAELKRQLMATGWQPYSFVIPGEDGRPTYVNFGRYDPIAMPFGIMADVVDILERDHDGDGFGEQATAALGGVFLSLVKQLGQKTYLTSLNDTITAITSPERGLSKVAGQTAANFVPFASGLRFANPDPLMRETRGVVDKIMATVPGLSERLPARRDVFGDPLTVHKGLWVTGSGSMVDAEVRRMIDEAGVSPFGPPSSTYRGVDLRDLRTVDGRNAYEVYQELAGKPGSGPSLKETVARIMLTEAYGRAPDGDADQKGTRQAMLTGTVAKFREAAGKLLLRDANVRKAVFEQRVKGNAAVARKDGVKSDREVGAGYLERLGRATGLDLGGVPAGSE</sequence>
<name>A0A3S2VW97_9HYPH</name>
<feature type="region of interest" description="Disordered" evidence="1">
    <location>
        <begin position="1"/>
        <end position="64"/>
    </location>
</feature>
<gene>
    <name evidence="2" type="ORF">EOE48_09605</name>
</gene>
<feature type="compositionally biased region" description="Low complexity" evidence="1">
    <location>
        <begin position="46"/>
        <end position="64"/>
    </location>
</feature>
<organism evidence="2 3">
    <name type="scientific">Methylobacterium oryzihabitans</name>
    <dbReference type="NCBI Taxonomy" id="2499852"/>
    <lineage>
        <taxon>Bacteria</taxon>
        <taxon>Pseudomonadati</taxon>
        <taxon>Pseudomonadota</taxon>
        <taxon>Alphaproteobacteria</taxon>
        <taxon>Hyphomicrobiales</taxon>
        <taxon>Methylobacteriaceae</taxon>
        <taxon>Methylobacterium</taxon>
    </lineage>
</organism>
<comment type="caution">
    <text evidence="2">The sequence shown here is derived from an EMBL/GenBank/DDBJ whole genome shotgun (WGS) entry which is preliminary data.</text>
</comment>
<evidence type="ECO:0000313" key="2">
    <source>
        <dbReference type="EMBL" id="RVU19134.1"/>
    </source>
</evidence>
<proteinExistence type="predicted"/>
<reference evidence="2 3" key="1">
    <citation type="submission" date="2019-01" db="EMBL/GenBank/DDBJ databases">
        <authorList>
            <person name="Chen W.-M."/>
        </authorList>
    </citation>
    <scope>NUCLEOTIDE SEQUENCE [LARGE SCALE GENOMIC DNA]</scope>
    <source>
        <strain evidence="2 3">TER-1</strain>
    </source>
</reference>
<keyword evidence="3" id="KW-1185">Reference proteome</keyword>
<dbReference type="RefSeq" id="WP_127728571.1">
    <property type="nucleotide sequence ID" value="NZ_SACP01000007.1"/>
</dbReference>
<protein>
    <submittedName>
        <fullName evidence="2">Uncharacterized protein</fullName>
    </submittedName>
</protein>
<evidence type="ECO:0000313" key="3">
    <source>
        <dbReference type="Proteomes" id="UP000286997"/>
    </source>
</evidence>
<dbReference type="EMBL" id="SACP01000007">
    <property type="protein sequence ID" value="RVU19134.1"/>
    <property type="molecule type" value="Genomic_DNA"/>
</dbReference>
<accession>A0A3S2VW97</accession>
<feature type="region of interest" description="Disordered" evidence="1">
    <location>
        <begin position="336"/>
        <end position="357"/>
    </location>
</feature>